<dbReference type="Gene3D" id="3.30.460.50">
    <property type="match status" value="1"/>
</dbReference>
<evidence type="ECO:0000313" key="8">
    <source>
        <dbReference type="EMBL" id="CAE2306005.1"/>
    </source>
</evidence>
<evidence type="ECO:0000259" key="7">
    <source>
        <dbReference type="Pfam" id="PF03828"/>
    </source>
</evidence>
<feature type="transmembrane region" description="Helical" evidence="6">
    <location>
        <begin position="275"/>
        <end position="293"/>
    </location>
</feature>
<dbReference type="GO" id="GO:0046872">
    <property type="term" value="F:metal ion binding"/>
    <property type="evidence" value="ECO:0007669"/>
    <property type="project" value="UniProtKB-KW"/>
</dbReference>
<feature type="domain" description="PAP-associated" evidence="7">
    <location>
        <begin position="331"/>
        <end position="387"/>
    </location>
</feature>
<dbReference type="GO" id="GO:0031123">
    <property type="term" value="P:RNA 3'-end processing"/>
    <property type="evidence" value="ECO:0007669"/>
    <property type="project" value="TreeGrafter"/>
</dbReference>
<dbReference type="SUPFAM" id="SSF81301">
    <property type="entry name" value="Nucleotidyltransferase"/>
    <property type="match status" value="1"/>
</dbReference>
<evidence type="ECO:0000256" key="6">
    <source>
        <dbReference type="SAM" id="Phobius"/>
    </source>
</evidence>
<dbReference type="InterPro" id="IPR043519">
    <property type="entry name" value="NT_sf"/>
</dbReference>
<evidence type="ECO:0000256" key="3">
    <source>
        <dbReference type="ARBA" id="ARBA00022679"/>
    </source>
</evidence>
<keyword evidence="6" id="KW-0472">Membrane</keyword>
<dbReference type="SUPFAM" id="SSF81631">
    <property type="entry name" value="PAP/OAS1 substrate-binding domain"/>
    <property type="match status" value="1"/>
</dbReference>
<organism evidence="8">
    <name type="scientific">Paramoeba aestuarina</name>
    <dbReference type="NCBI Taxonomy" id="180227"/>
    <lineage>
        <taxon>Eukaryota</taxon>
        <taxon>Amoebozoa</taxon>
        <taxon>Discosea</taxon>
        <taxon>Flabellinia</taxon>
        <taxon>Dactylopodida</taxon>
        <taxon>Paramoebidae</taxon>
        <taxon>Paramoeba</taxon>
    </lineage>
</organism>
<evidence type="ECO:0000256" key="2">
    <source>
        <dbReference type="ARBA" id="ARBA00001946"/>
    </source>
</evidence>
<keyword evidence="3" id="KW-0808">Transferase</keyword>
<name>A0A7S4NT73_9EUKA</name>
<dbReference type="PANTHER" id="PTHR12271:SF50">
    <property type="entry name" value="RNA EDITING 3' TERMINAL URIDYLYL TRANSFERASE 2"/>
    <property type="match status" value="1"/>
</dbReference>
<protein>
    <recommendedName>
        <fullName evidence="7">PAP-associated domain-containing protein</fullName>
    </recommendedName>
</protein>
<dbReference type="Gene3D" id="3.30.70.1970">
    <property type="match status" value="1"/>
</dbReference>
<comment type="cofactor">
    <cofactor evidence="2">
        <name>Mg(2+)</name>
        <dbReference type="ChEBI" id="CHEBI:18420"/>
    </cofactor>
</comment>
<dbReference type="GO" id="GO:0016779">
    <property type="term" value="F:nucleotidyltransferase activity"/>
    <property type="evidence" value="ECO:0007669"/>
    <property type="project" value="TreeGrafter"/>
</dbReference>
<comment type="cofactor">
    <cofactor evidence="1">
        <name>Mn(2+)</name>
        <dbReference type="ChEBI" id="CHEBI:29035"/>
    </cofactor>
</comment>
<evidence type="ECO:0000256" key="5">
    <source>
        <dbReference type="ARBA" id="ARBA00022842"/>
    </source>
</evidence>
<reference evidence="8" key="1">
    <citation type="submission" date="2021-01" db="EMBL/GenBank/DDBJ databases">
        <authorList>
            <person name="Corre E."/>
            <person name="Pelletier E."/>
            <person name="Niang G."/>
            <person name="Scheremetjew M."/>
            <person name="Finn R."/>
            <person name="Kale V."/>
            <person name="Holt S."/>
            <person name="Cochrane G."/>
            <person name="Meng A."/>
            <person name="Brown T."/>
            <person name="Cohen L."/>
        </authorList>
    </citation>
    <scope>NUCLEOTIDE SEQUENCE</scope>
    <source>
        <strain evidence="8">SoJaBio B1-5/56/2</strain>
    </source>
</reference>
<proteinExistence type="predicted"/>
<gene>
    <name evidence="8" type="ORF">NAES01612_LOCUS11612</name>
</gene>
<dbReference type="InterPro" id="IPR002058">
    <property type="entry name" value="PAP_assoc"/>
</dbReference>
<dbReference type="EMBL" id="HBKR01017548">
    <property type="protein sequence ID" value="CAE2306005.1"/>
    <property type="molecule type" value="Transcribed_RNA"/>
</dbReference>
<evidence type="ECO:0000256" key="4">
    <source>
        <dbReference type="ARBA" id="ARBA00022723"/>
    </source>
</evidence>
<keyword evidence="6" id="KW-0812">Transmembrane</keyword>
<dbReference type="PANTHER" id="PTHR12271">
    <property type="entry name" value="POLY A POLYMERASE CID PAP -RELATED"/>
    <property type="match status" value="1"/>
</dbReference>
<dbReference type="Gene3D" id="1.10.1410.10">
    <property type="match status" value="1"/>
</dbReference>
<dbReference type="Pfam" id="PF03828">
    <property type="entry name" value="PAP_assoc"/>
    <property type="match status" value="1"/>
</dbReference>
<dbReference type="AlphaFoldDB" id="A0A7S4NT73"/>
<keyword evidence="4" id="KW-0479">Metal-binding</keyword>
<keyword evidence="6" id="KW-1133">Transmembrane helix</keyword>
<sequence>MDCVDKRINDGAENFEKGRIVRDQLQQIATKWNPEAKIYLCGSAVTLGVLEKDSDFDMCALVQDLVPDHRAQGKMCEKFWKAARQHIPHHLRDHLLGLADCRTPVLTLHCINEEKVKPTRFGTLTPEQDRLARTPVLRLKTKKLTDVELKELLARVPGEVVRHSVTPYDTATGSGSNIEIEVKDTLSALEVLSLLPDGKILPKSQRQDLIRDFKNVDFVPELLRFHWDCSFMGYSIKNSYLIRKYLLEEGPIYTRYCAMAIKMWGKSNHIGYGQAGYMTTYCVSIMFLYFLLVTHNMKWIDPFSLPHPVYLPRYPDFASLLNSPKPTPAEVGYVVAEFFRFYSTFNWDQEVVSLNRPRRSTRPDVGWTFTAKDNFLYHLCVEDPYEQQSIGGLNLGRWLTPEKFQAVKREFANAAHQMTQLDPSKADPAFFGHKRPPIGMSWSTGMRRPQ</sequence>
<accession>A0A7S4NT73</accession>
<evidence type="ECO:0000256" key="1">
    <source>
        <dbReference type="ARBA" id="ARBA00001936"/>
    </source>
</evidence>
<keyword evidence="5" id="KW-0460">Magnesium</keyword>